<dbReference type="HOGENOM" id="CLU_045980_0_0_0"/>
<dbReference type="Proteomes" id="UP000033103">
    <property type="component" value="Chromosome"/>
</dbReference>
<protein>
    <submittedName>
        <fullName evidence="1">Uncharacterized protein</fullName>
    </submittedName>
</protein>
<evidence type="ECO:0000313" key="2">
    <source>
        <dbReference type="Proteomes" id="UP000033103"/>
    </source>
</evidence>
<dbReference type="OrthoDB" id="9819295at2"/>
<dbReference type="KEGG" id="sns:VC03_01005"/>
<dbReference type="EMBL" id="CP011280">
    <property type="protein sequence ID" value="AKC95164.1"/>
    <property type="molecule type" value="Genomic_DNA"/>
</dbReference>
<sequence>MKKSLLSLTLIPFLSLASTDKNFIKTSIGTKSTFNNNFKYQDTDMNENLSTKIQIKGTGLSIGANLEHRSQLSVFPYVLEPTGVLETLEKHLDFKDSHIYVNYKNGNFNTRIKLNKNLKLTTMFDYQNYTLPNIEFGVNSKSTFPLKKLNGFNPVHTTLKGFVQKDFGKFKDVRLDLETQHQIDKESTSLGFQYIMGTLSSRYIISPNLTIYGEAKMKYQFDNTYPIWSDDESIHVDCGHNHSHNNNYTDTEEQDIYSHFHGYRQGATEPFERSKDKKIIQNNKFGHSYTLGAKYRGIKDLQIDGKVKFYHGDNTEKGKPPVFEIIGLGALNLKYTGFKNWEINSSLIGFVELDRAETGVNTITKEIKNTTNIKYKYRVTDKLEVSPELQSTLNFRSSGNHALYITPKLNLTYNATNNLTLNASLEDAFAFSLHRSNKNYVELNNSVISTKLNLKYSW</sequence>
<reference evidence="1 2" key="1">
    <citation type="journal article" date="2012" name="BMC Genomics">
        <title>Genomic sequence analysis and characterization of Sneathia amnii sp. nov.</title>
        <authorList>
            <consortium name="Vaginal Microbiome Consortium (additional members)"/>
            <person name="Harwich M.D.Jr."/>
            <person name="Serrano M.G."/>
            <person name="Fettweis J.M."/>
            <person name="Alves J.M."/>
            <person name="Reimers M.A."/>
            <person name="Buck G.A."/>
            <person name="Jefferson K.K."/>
        </authorList>
    </citation>
    <scope>NUCLEOTIDE SEQUENCE [LARGE SCALE GENOMIC DNA]</scope>
    <source>
        <strain evidence="1 2">SN35</strain>
    </source>
</reference>
<dbReference type="AlphaFoldDB" id="A0A0E3UTJ4"/>
<dbReference type="PATRIC" id="fig|1069640.6.peg.190"/>
<keyword evidence="2" id="KW-1185">Reference proteome</keyword>
<evidence type="ECO:0000313" key="1">
    <source>
        <dbReference type="EMBL" id="AKC95164.1"/>
    </source>
</evidence>
<name>A0A0E3UTJ4_9FUSO</name>
<gene>
    <name evidence="1" type="ORF">VC03_01005</name>
</gene>
<proteinExistence type="predicted"/>
<dbReference type="RefSeq" id="WP_046328270.1">
    <property type="nucleotide sequence ID" value="NZ_CP011280.1"/>
</dbReference>
<organism evidence="1 2">
    <name type="scientific">Sneathia vaginalis</name>
    <dbReference type="NCBI Taxonomy" id="187101"/>
    <lineage>
        <taxon>Bacteria</taxon>
        <taxon>Fusobacteriati</taxon>
        <taxon>Fusobacteriota</taxon>
        <taxon>Fusobacteriia</taxon>
        <taxon>Fusobacteriales</taxon>
        <taxon>Leptotrichiaceae</taxon>
        <taxon>Sneathia</taxon>
    </lineage>
</organism>
<accession>A0A0E3UTJ4</accession>